<dbReference type="Proteomes" id="UP000695026">
    <property type="component" value="Unplaced"/>
</dbReference>
<dbReference type="Gene3D" id="2.10.50.30">
    <property type="entry name" value="GPCR, family 3, nine cysteines domain"/>
    <property type="match status" value="1"/>
</dbReference>
<evidence type="ECO:0000256" key="2">
    <source>
        <dbReference type="ARBA" id="ARBA00007242"/>
    </source>
</evidence>
<feature type="transmembrane region" description="Helical" evidence="12">
    <location>
        <begin position="438"/>
        <end position="461"/>
    </location>
</feature>
<dbReference type="KEGG" id="pbi:103048287"/>
<dbReference type="InterPro" id="IPR001828">
    <property type="entry name" value="ANF_lig-bd_rcpt"/>
</dbReference>
<feature type="non-terminal residue" evidence="15">
    <location>
        <position position="1"/>
    </location>
</feature>
<evidence type="ECO:0000256" key="8">
    <source>
        <dbReference type="ARBA" id="ARBA00023136"/>
    </source>
</evidence>
<dbReference type="RefSeq" id="XP_025033126.1">
    <property type="nucleotide sequence ID" value="XM_025177358.1"/>
</dbReference>
<keyword evidence="10" id="KW-0325">Glycoprotein</keyword>
<protein>
    <submittedName>
        <fullName evidence="15">Vomeronasal type-2 receptor 26-like</fullName>
    </submittedName>
</protein>
<evidence type="ECO:0000313" key="14">
    <source>
        <dbReference type="Proteomes" id="UP000695026"/>
    </source>
</evidence>
<dbReference type="GO" id="GO:0005886">
    <property type="term" value="C:plasma membrane"/>
    <property type="evidence" value="ECO:0007669"/>
    <property type="project" value="UniProtKB-SubCell"/>
</dbReference>
<dbReference type="FunFam" id="2.10.50.30:FF:000002">
    <property type="entry name" value="Vomeronasal 2 receptor, h1"/>
    <property type="match status" value="1"/>
</dbReference>
<dbReference type="InterPro" id="IPR004073">
    <property type="entry name" value="GPCR_3_vmron_rcpt_2"/>
</dbReference>
<keyword evidence="7" id="KW-0297">G-protein coupled receptor</keyword>
<evidence type="ECO:0000256" key="5">
    <source>
        <dbReference type="ARBA" id="ARBA00022729"/>
    </source>
</evidence>
<dbReference type="GeneID" id="103048287"/>
<dbReference type="AlphaFoldDB" id="A0A9F5N282"/>
<dbReference type="Pfam" id="PF00003">
    <property type="entry name" value="7tm_3"/>
    <property type="match status" value="1"/>
</dbReference>
<dbReference type="SUPFAM" id="SSF53822">
    <property type="entry name" value="Periplasmic binding protein-like I"/>
    <property type="match status" value="1"/>
</dbReference>
<dbReference type="InterPro" id="IPR038550">
    <property type="entry name" value="GPCR_3_9-Cys_sf"/>
</dbReference>
<dbReference type="GO" id="GO:0004930">
    <property type="term" value="F:G protein-coupled receptor activity"/>
    <property type="evidence" value="ECO:0007669"/>
    <property type="project" value="UniProtKB-KW"/>
</dbReference>
<dbReference type="OMA" id="NELHEPG"/>
<dbReference type="PANTHER" id="PTHR24061:SF599">
    <property type="entry name" value="G-PROTEIN COUPLED RECEPTORS FAMILY 3 PROFILE DOMAIN-CONTAINING PROTEIN"/>
    <property type="match status" value="1"/>
</dbReference>
<evidence type="ECO:0000313" key="15">
    <source>
        <dbReference type="RefSeq" id="XP_025033126.1"/>
    </source>
</evidence>
<keyword evidence="11" id="KW-0807">Transducer</keyword>
<dbReference type="InterPro" id="IPR017979">
    <property type="entry name" value="GPCR_3_CS"/>
</dbReference>
<evidence type="ECO:0000256" key="9">
    <source>
        <dbReference type="ARBA" id="ARBA00023170"/>
    </source>
</evidence>
<dbReference type="PRINTS" id="PR01535">
    <property type="entry name" value="VOMERONASL2R"/>
</dbReference>
<dbReference type="OrthoDB" id="9031812at2759"/>
<evidence type="ECO:0000256" key="6">
    <source>
        <dbReference type="ARBA" id="ARBA00022989"/>
    </source>
</evidence>
<feature type="transmembrane region" description="Helical" evidence="12">
    <location>
        <begin position="482"/>
        <end position="504"/>
    </location>
</feature>
<comment type="similarity">
    <text evidence="2">Belongs to the G-protein coupled receptor 3 family.</text>
</comment>
<evidence type="ECO:0000256" key="7">
    <source>
        <dbReference type="ARBA" id="ARBA00023040"/>
    </source>
</evidence>
<sequence>NESLQHQGILQLLLHFRWKWIGVLSVKDEAGERFLQDVLPKFSEHGICLDFMEWFPSIAFYSDFMDIIDKELEIYKVFMKSTANVIIVYGEIQTMTIFTTILRFSEVEDIPVSTKIWIMPAQMDFASVSFHRLWDISLLHGALSLSINSKEVFGFQEFLQSRNPTTEQNDGFMRDFWEQVFDCSFPNSIKNKRTDNICTGEEKLETLPTSTFEISMSGHSYNVYNAVYAVAHALQAVHSSTSKRRNWMALGKQKFQDLQSWQLHSFLRHVSFNNSVGEKISFDKNGEFIGGFDITNWITFPNQSFLKVKVGMIDPFAPPDEAFNIQLGPITWPEGFNQAHPLSLCNDRCQRGYRKTKKEGKPFCCYDCLPCPEGKISNEIDTDDCSLCPEDQYSNHNKDSCIPKVITFLSYEEPLGTICALLFIGRPNQIVCLLRQPAFSNIFSVAVSCLLAKTIVVVLAFMDTKPGSKMRRWVGKRMVSSIVLSCSLVQATICASWLMTFPPYPDLEKYSVSQEIVLECNEGSVTMFYCALGSMGFLAIVSFSAAFLARKLPDSFNEAKFITFSMFVFCSVWLSFVPSYLSTKGKYMVAVEIFSILSSSAGLLGCIFAPKCFIILFRPELNSKHLLMRK</sequence>
<feature type="transmembrane region" description="Helical" evidence="12">
    <location>
        <begin position="561"/>
        <end position="581"/>
    </location>
</feature>
<evidence type="ECO:0000256" key="1">
    <source>
        <dbReference type="ARBA" id="ARBA00004651"/>
    </source>
</evidence>
<dbReference type="InterPro" id="IPR000068">
    <property type="entry name" value="GPCR_3_Ca_sens_rcpt-rel"/>
</dbReference>
<comment type="subcellular location">
    <subcellularLocation>
        <location evidence="1">Cell membrane</location>
        <topology evidence="1">Multi-pass membrane protein</topology>
    </subcellularLocation>
</comment>
<dbReference type="FunFam" id="3.40.50.2300:FF:000024">
    <property type="entry name" value="Vomeronasal 2, receptor 73"/>
    <property type="match status" value="1"/>
</dbReference>
<dbReference type="PROSITE" id="PS50259">
    <property type="entry name" value="G_PROTEIN_RECEP_F3_4"/>
    <property type="match status" value="1"/>
</dbReference>
<evidence type="ECO:0000256" key="10">
    <source>
        <dbReference type="ARBA" id="ARBA00023180"/>
    </source>
</evidence>
<evidence type="ECO:0000256" key="3">
    <source>
        <dbReference type="ARBA" id="ARBA00022475"/>
    </source>
</evidence>
<keyword evidence="3" id="KW-1003">Cell membrane</keyword>
<dbReference type="InterPro" id="IPR028082">
    <property type="entry name" value="Peripla_BP_I"/>
</dbReference>
<gene>
    <name evidence="15" type="primary">LOC103048287</name>
</gene>
<proteinExistence type="inferred from homology"/>
<feature type="transmembrane region" description="Helical" evidence="12">
    <location>
        <begin position="524"/>
        <end position="549"/>
    </location>
</feature>
<keyword evidence="4 12" id="KW-0812">Transmembrane</keyword>
<dbReference type="InterPro" id="IPR000337">
    <property type="entry name" value="GPCR_3"/>
</dbReference>
<keyword evidence="14" id="KW-1185">Reference proteome</keyword>
<evidence type="ECO:0000256" key="12">
    <source>
        <dbReference type="SAM" id="Phobius"/>
    </source>
</evidence>
<keyword evidence="9" id="KW-0675">Receptor</keyword>
<keyword evidence="5" id="KW-0732">Signal</keyword>
<dbReference type="Gene3D" id="3.40.50.2300">
    <property type="match status" value="2"/>
</dbReference>
<reference evidence="15" key="1">
    <citation type="submission" date="2025-08" db="UniProtKB">
        <authorList>
            <consortium name="RefSeq"/>
        </authorList>
    </citation>
    <scope>IDENTIFICATION</scope>
    <source>
        <tissue evidence="15">Liver</tissue>
    </source>
</reference>
<dbReference type="Pfam" id="PF01094">
    <property type="entry name" value="ANF_receptor"/>
    <property type="match status" value="1"/>
</dbReference>
<evidence type="ECO:0000256" key="11">
    <source>
        <dbReference type="ARBA" id="ARBA00023224"/>
    </source>
</evidence>
<dbReference type="InterPro" id="IPR017978">
    <property type="entry name" value="GPCR_3_C"/>
</dbReference>
<dbReference type="PANTHER" id="PTHR24061">
    <property type="entry name" value="CALCIUM-SENSING RECEPTOR-RELATED"/>
    <property type="match status" value="1"/>
</dbReference>
<evidence type="ECO:0000259" key="13">
    <source>
        <dbReference type="PROSITE" id="PS50259"/>
    </source>
</evidence>
<name>A0A9F5N282_PYTBI</name>
<accession>A0A9F5N282</accession>
<feature type="domain" description="G-protein coupled receptors family 3 profile" evidence="13">
    <location>
        <begin position="418"/>
        <end position="630"/>
    </location>
</feature>
<keyword evidence="8 12" id="KW-0472">Membrane</keyword>
<dbReference type="PRINTS" id="PR00248">
    <property type="entry name" value="GPCRMGR"/>
</dbReference>
<dbReference type="InterPro" id="IPR011500">
    <property type="entry name" value="GPCR_3_9-Cys_dom"/>
</dbReference>
<evidence type="ECO:0000256" key="4">
    <source>
        <dbReference type="ARBA" id="ARBA00022692"/>
    </source>
</evidence>
<feature type="transmembrane region" description="Helical" evidence="12">
    <location>
        <begin position="593"/>
        <end position="617"/>
    </location>
</feature>
<dbReference type="PROSITE" id="PS00981">
    <property type="entry name" value="G_PROTEIN_RECEP_F3_3"/>
    <property type="match status" value="1"/>
</dbReference>
<dbReference type="Pfam" id="PF07562">
    <property type="entry name" value="NCD3G"/>
    <property type="match status" value="1"/>
</dbReference>
<keyword evidence="6 12" id="KW-1133">Transmembrane helix</keyword>
<organism evidence="14 15">
    <name type="scientific">Python bivittatus</name>
    <name type="common">Burmese python</name>
    <name type="synonym">Python molurus bivittatus</name>
    <dbReference type="NCBI Taxonomy" id="176946"/>
    <lineage>
        <taxon>Eukaryota</taxon>
        <taxon>Metazoa</taxon>
        <taxon>Chordata</taxon>
        <taxon>Craniata</taxon>
        <taxon>Vertebrata</taxon>
        <taxon>Euteleostomi</taxon>
        <taxon>Lepidosauria</taxon>
        <taxon>Squamata</taxon>
        <taxon>Bifurcata</taxon>
        <taxon>Unidentata</taxon>
        <taxon>Episquamata</taxon>
        <taxon>Toxicofera</taxon>
        <taxon>Serpentes</taxon>
        <taxon>Henophidia</taxon>
        <taxon>Pythonidae</taxon>
        <taxon>Python</taxon>
    </lineage>
</organism>